<dbReference type="eggNOG" id="arCOG03239">
    <property type="taxonomic scope" value="Archaea"/>
</dbReference>
<dbReference type="Proteomes" id="UP000030624">
    <property type="component" value="Chromosome"/>
</dbReference>
<dbReference type="PANTHER" id="PTHR43581">
    <property type="entry name" value="ATP/GTP PHOSPHATASE"/>
    <property type="match status" value="1"/>
</dbReference>
<dbReference type="Pfam" id="PF13304">
    <property type="entry name" value="AAA_21"/>
    <property type="match status" value="1"/>
</dbReference>
<dbReference type="GO" id="GO:0016887">
    <property type="term" value="F:ATP hydrolysis activity"/>
    <property type="evidence" value="ECO:0007669"/>
    <property type="project" value="InterPro"/>
</dbReference>
<dbReference type="SUPFAM" id="SSF52540">
    <property type="entry name" value="P-loop containing nucleoside triphosphate hydrolases"/>
    <property type="match status" value="1"/>
</dbReference>
<organism evidence="2 3">
    <name type="scientific">Geoglobus acetivorans</name>
    <dbReference type="NCBI Taxonomy" id="565033"/>
    <lineage>
        <taxon>Archaea</taxon>
        <taxon>Methanobacteriati</taxon>
        <taxon>Methanobacteriota</taxon>
        <taxon>Archaeoglobi</taxon>
        <taxon>Archaeoglobales</taxon>
        <taxon>Archaeoglobaceae</taxon>
        <taxon>Geoglobus</taxon>
    </lineage>
</organism>
<sequence>MYKSFEIQNFRCFREFHIDQLRRINLIVGMNNVGKTALLEALFIHSILTNKKVMDSERFVYGSLKYILSKLWLLRGLTPHKMPSFRRKTEIMLESLFFDFDTDREMTFKSTEYDKEEHKLTIKVLKHAGIKDYAHIDWIYEHPQALEISFNISSYIYPYPPEINHKASISPNRTIDSVVFLASSYRPDPTLDSERLGNLEVQGEENVIVDALKIIEPRLKRLFVRVVDEVPIIHGDLGFRSRIPLPLMGEGMVKLCSIILAIANAKDGVVLIDEIENGFHYSIQSKVWTAIGKAAERFNVQVFATTHSREFIVAAHEAFSDDKYNFRLYRLERIGDEIEAIPYDKESLEAALEMDLEVR</sequence>
<name>A0A0A7GBD1_GEOAI</name>
<dbReference type="AlphaFoldDB" id="A0A0A7GBD1"/>
<evidence type="ECO:0000313" key="2">
    <source>
        <dbReference type="EMBL" id="AIY89304.1"/>
    </source>
</evidence>
<dbReference type="InterPro" id="IPR051396">
    <property type="entry name" value="Bact_Antivir_Def_Nuclease"/>
</dbReference>
<dbReference type="InterPro" id="IPR027417">
    <property type="entry name" value="P-loop_NTPase"/>
</dbReference>
<dbReference type="InterPro" id="IPR003959">
    <property type="entry name" value="ATPase_AAA_core"/>
</dbReference>
<dbReference type="Gene3D" id="3.40.50.300">
    <property type="entry name" value="P-loop containing nucleotide triphosphate hydrolases"/>
    <property type="match status" value="2"/>
</dbReference>
<accession>A0A0A7GBD1</accession>
<dbReference type="RefSeq" id="WP_048090519.1">
    <property type="nucleotide sequence ID" value="NZ_CP009552.1"/>
</dbReference>
<evidence type="ECO:0000259" key="1">
    <source>
        <dbReference type="Pfam" id="PF13304"/>
    </source>
</evidence>
<dbReference type="KEGG" id="gac:GACE_0247"/>
<proteinExistence type="predicted"/>
<reference evidence="2 3" key="1">
    <citation type="journal article" date="2015" name="Appl. Environ. Microbiol.">
        <title>The Geoglobus acetivorans genome: Fe(III) reduction, acetate utilization, autotrophic growth, and degradation of aromatic compounds in a hyperthermophilic archaeon.</title>
        <authorList>
            <person name="Mardanov A.V."/>
            <person name="Slododkina G.B."/>
            <person name="Slobodkin A.I."/>
            <person name="Beletsky A.V."/>
            <person name="Gavrilov S.N."/>
            <person name="Kublanov I.V."/>
            <person name="Bonch-Osmolovskaya E.A."/>
            <person name="Skryabin K.G."/>
            <person name="Ravin N.V."/>
        </authorList>
    </citation>
    <scope>NUCLEOTIDE SEQUENCE [LARGE SCALE GENOMIC DNA]</scope>
    <source>
        <strain evidence="2 3">SBH6</strain>
    </source>
</reference>
<evidence type="ECO:0000313" key="3">
    <source>
        <dbReference type="Proteomes" id="UP000030624"/>
    </source>
</evidence>
<dbReference type="EMBL" id="CP009552">
    <property type="protein sequence ID" value="AIY89304.1"/>
    <property type="molecule type" value="Genomic_DNA"/>
</dbReference>
<dbReference type="GO" id="GO:0005524">
    <property type="term" value="F:ATP binding"/>
    <property type="evidence" value="ECO:0007669"/>
    <property type="project" value="InterPro"/>
</dbReference>
<dbReference type="STRING" id="565033.GACE_0247"/>
<dbReference type="HOGENOM" id="CLU_063816_1_0_2"/>
<feature type="domain" description="ATPase AAA-type core" evidence="1">
    <location>
        <begin position="24"/>
        <end position="310"/>
    </location>
</feature>
<dbReference type="GeneID" id="24796846"/>
<dbReference type="PANTHER" id="PTHR43581:SF4">
    <property type="entry name" value="ATP_GTP PHOSPHATASE"/>
    <property type="match status" value="1"/>
</dbReference>
<protein>
    <recommendedName>
        <fullName evidence="1">ATPase AAA-type core domain-containing protein</fullName>
    </recommendedName>
</protein>
<gene>
    <name evidence="2" type="ORF">GACE_0247</name>
</gene>